<organism evidence="1 2">
    <name type="scientific">Ridgeia piscesae</name>
    <name type="common">Tubeworm</name>
    <dbReference type="NCBI Taxonomy" id="27915"/>
    <lineage>
        <taxon>Eukaryota</taxon>
        <taxon>Metazoa</taxon>
        <taxon>Spiralia</taxon>
        <taxon>Lophotrochozoa</taxon>
        <taxon>Annelida</taxon>
        <taxon>Polychaeta</taxon>
        <taxon>Sedentaria</taxon>
        <taxon>Canalipalpata</taxon>
        <taxon>Sabellida</taxon>
        <taxon>Siboglinidae</taxon>
        <taxon>Ridgeia</taxon>
    </lineage>
</organism>
<dbReference type="InterPro" id="IPR050778">
    <property type="entry name" value="Cueball_EGF_LRP_Nidogen"/>
</dbReference>
<reference evidence="1" key="1">
    <citation type="journal article" date="2023" name="Mol. Biol. Evol.">
        <title>Third-Generation Sequencing Reveals the Adaptive Role of the Epigenome in Three Deep-Sea Polychaetes.</title>
        <authorList>
            <person name="Perez M."/>
            <person name="Aroh O."/>
            <person name="Sun Y."/>
            <person name="Lan Y."/>
            <person name="Juniper S.K."/>
            <person name="Young C.R."/>
            <person name="Angers B."/>
            <person name="Qian P.Y."/>
        </authorList>
    </citation>
    <scope>NUCLEOTIDE SEQUENCE</scope>
    <source>
        <strain evidence="1">R07B-5</strain>
    </source>
</reference>
<accession>A0AAD9P9Z7</accession>
<dbReference type="Gene3D" id="2.120.10.30">
    <property type="entry name" value="TolB, C-terminal domain"/>
    <property type="match status" value="2"/>
</dbReference>
<comment type="caution">
    <text evidence="1">The sequence shown here is derived from an EMBL/GenBank/DDBJ whole genome shotgun (WGS) entry which is preliminary data.</text>
</comment>
<name>A0AAD9P9Z7_RIDPI</name>
<dbReference type="Proteomes" id="UP001209878">
    <property type="component" value="Unassembled WGS sequence"/>
</dbReference>
<dbReference type="AlphaFoldDB" id="A0AAD9P9Z7"/>
<sequence length="257" mass="29209">MSNDVPRDIVLDPIGRMMYWRLGTNIETAAMDGTQRKVLVADVGSSLGLSVDLKGSDRIRLLNTTEELFFTAVLGEHLYFTNRRHIWKINVSESTPIKHQVGPAFVSLINGLSGYSSKQDIHGMAGDNYLLVADSYQQSLYQVNLANGSIWKLPVSRYNHPFSHVEYDPVEETVYWKYSTTVTRTNLDGTISDRLAGGYYYTYGIAFDFISRLWYYMTTSDRRPAIVAQTLHEGYSFLVAITRRSYVYSIVLDPIRG</sequence>
<protein>
    <submittedName>
        <fullName evidence="1">Uncharacterized protein</fullName>
    </submittedName>
</protein>
<evidence type="ECO:0000313" key="1">
    <source>
        <dbReference type="EMBL" id="KAK2190864.1"/>
    </source>
</evidence>
<proteinExistence type="predicted"/>
<evidence type="ECO:0000313" key="2">
    <source>
        <dbReference type="Proteomes" id="UP001209878"/>
    </source>
</evidence>
<gene>
    <name evidence="1" type="ORF">NP493_66g06005</name>
</gene>
<dbReference type="InterPro" id="IPR011042">
    <property type="entry name" value="6-blade_b-propeller_TolB-like"/>
</dbReference>
<dbReference type="SUPFAM" id="SSF63825">
    <property type="entry name" value="YWTD domain"/>
    <property type="match status" value="2"/>
</dbReference>
<dbReference type="EMBL" id="JAODUO010000066">
    <property type="protein sequence ID" value="KAK2190864.1"/>
    <property type="molecule type" value="Genomic_DNA"/>
</dbReference>
<dbReference type="PANTHER" id="PTHR46513">
    <property type="entry name" value="VITELLOGENIN RECEPTOR-LIKE PROTEIN-RELATED-RELATED"/>
    <property type="match status" value="1"/>
</dbReference>
<keyword evidence="2" id="KW-1185">Reference proteome</keyword>